<evidence type="ECO:0000313" key="3">
    <source>
        <dbReference type="EMBL" id="VAW27701.1"/>
    </source>
</evidence>
<keyword evidence="1" id="KW-0238">DNA-binding</keyword>
<dbReference type="GO" id="GO:0003677">
    <property type="term" value="F:DNA binding"/>
    <property type="evidence" value="ECO:0007669"/>
    <property type="project" value="UniProtKB-KW"/>
</dbReference>
<organism evidence="3">
    <name type="scientific">hydrothermal vent metagenome</name>
    <dbReference type="NCBI Taxonomy" id="652676"/>
    <lineage>
        <taxon>unclassified sequences</taxon>
        <taxon>metagenomes</taxon>
        <taxon>ecological metagenomes</taxon>
    </lineage>
</organism>
<dbReference type="PROSITE" id="PS50977">
    <property type="entry name" value="HTH_TETR_2"/>
    <property type="match status" value="1"/>
</dbReference>
<reference evidence="3" key="1">
    <citation type="submission" date="2018-06" db="EMBL/GenBank/DDBJ databases">
        <authorList>
            <person name="Zhirakovskaya E."/>
        </authorList>
    </citation>
    <scope>NUCLEOTIDE SEQUENCE</scope>
</reference>
<evidence type="ECO:0000259" key="2">
    <source>
        <dbReference type="PROSITE" id="PS50977"/>
    </source>
</evidence>
<dbReference type="InterPro" id="IPR050624">
    <property type="entry name" value="HTH-type_Tx_Regulator"/>
</dbReference>
<gene>
    <name evidence="3" type="ORF">MNBD_BACTEROID06-1064</name>
</gene>
<feature type="domain" description="HTH tetR-type" evidence="2">
    <location>
        <begin position="2"/>
        <end position="62"/>
    </location>
</feature>
<dbReference type="InterPro" id="IPR025722">
    <property type="entry name" value="TetR"/>
</dbReference>
<sequence>MKNTKEVILDTSLSLFNSLGLSEVSLRTIAQKMGISQGNLNYHFKKREDIIETLYFQLVTNIDHSMSGLQQSKNPFQLLVSISQTIMSNFFEYRFLLLDFVQIMRENEKVKTHYSELSTQREQQFSMLFNLLIENDLMRKEILPNEYKNLYKRFQMLSEFWISDAEILNSKITKKTISIYSKILTQAIFPYLTSKGQKEYHAIISG</sequence>
<dbReference type="Pfam" id="PF00440">
    <property type="entry name" value="TetR_N"/>
    <property type="match status" value="1"/>
</dbReference>
<name>A0A3B0U9I4_9ZZZZ</name>
<protein>
    <recommendedName>
        <fullName evidence="2">HTH tetR-type domain-containing protein</fullName>
    </recommendedName>
</protein>
<dbReference type="InterPro" id="IPR009057">
    <property type="entry name" value="Homeodomain-like_sf"/>
</dbReference>
<dbReference type="InterPro" id="IPR001647">
    <property type="entry name" value="HTH_TetR"/>
</dbReference>
<dbReference type="PANTHER" id="PTHR43479:SF11">
    <property type="entry name" value="ACREF_ENVCD OPERON REPRESSOR-RELATED"/>
    <property type="match status" value="1"/>
</dbReference>
<accession>A0A3B0U9I4</accession>
<dbReference type="AlphaFoldDB" id="A0A3B0U9I4"/>
<proteinExistence type="predicted"/>
<dbReference type="Pfam" id="PF13972">
    <property type="entry name" value="TetR"/>
    <property type="match status" value="1"/>
</dbReference>
<dbReference type="EMBL" id="UOES01000289">
    <property type="protein sequence ID" value="VAW27701.1"/>
    <property type="molecule type" value="Genomic_DNA"/>
</dbReference>
<dbReference type="SUPFAM" id="SSF46689">
    <property type="entry name" value="Homeodomain-like"/>
    <property type="match status" value="1"/>
</dbReference>
<dbReference type="PRINTS" id="PR00455">
    <property type="entry name" value="HTHTETR"/>
</dbReference>
<evidence type="ECO:0000256" key="1">
    <source>
        <dbReference type="ARBA" id="ARBA00023125"/>
    </source>
</evidence>
<dbReference type="Gene3D" id="1.10.357.10">
    <property type="entry name" value="Tetracycline Repressor, domain 2"/>
    <property type="match status" value="1"/>
</dbReference>
<dbReference type="PANTHER" id="PTHR43479">
    <property type="entry name" value="ACREF/ENVCD OPERON REPRESSOR-RELATED"/>
    <property type="match status" value="1"/>
</dbReference>